<name>A0A0B2A3P2_9MICO</name>
<gene>
    <name evidence="2" type="ORF">LK09_15685</name>
</gene>
<dbReference type="EMBL" id="JTDK01000015">
    <property type="protein sequence ID" value="KHK96404.1"/>
    <property type="molecule type" value="Genomic_DNA"/>
</dbReference>
<dbReference type="PROSITE" id="PS51318">
    <property type="entry name" value="TAT"/>
    <property type="match status" value="1"/>
</dbReference>
<protein>
    <submittedName>
        <fullName evidence="2">Uncharacterized protein</fullName>
    </submittedName>
</protein>
<dbReference type="RefSeq" id="WP_039401490.1">
    <property type="nucleotide sequence ID" value="NZ_JTDK01000015.1"/>
</dbReference>
<keyword evidence="3" id="KW-1185">Reference proteome</keyword>
<keyword evidence="1" id="KW-0732">Signal</keyword>
<organism evidence="2 3">
    <name type="scientific">Microbacterium mangrovi</name>
    <dbReference type="NCBI Taxonomy" id="1348253"/>
    <lineage>
        <taxon>Bacteria</taxon>
        <taxon>Bacillati</taxon>
        <taxon>Actinomycetota</taxon>
        <taxon>Actinomycetes</taxon>
        <taxon>Micrococcales</taxon>
        <taxon>Microbacteriaceae</taxon>
        <taxon>Microbacterium</taxon>
    </lineage>
</organism>
<proteinExistence type="predicted"/>
<dbReference type="OrthoDB" id="4965218at2"/>
<dbReference type="Proteomes" id="UP000031030">
    <property type="component" value="Unassembled WGS sequence"/>
</dbReference>
<dbReference type="AlphaFoldDB" id="A0A0B2A3P2"/>
<reference evidence="2 3" key="1">
    <citation type="submission" date="2014-11" db="EMBL/GenBank/DDBJ databases">
        <title>Genome sequence of Microbacterium mangrovi MUSC 115(T).</title>
        <authorList>
            <person name="Lee L.-H."/>
        </authorList>
    </citation>
    <scope>NUCLEOTIDE SEQUENCE [LARGE SCALE GENOMIC DNA]</scope>
    <source>
        <strain evidence="2 3">MUSC 115</strain>
    </source>
</reference>
<feature type="chain" id="PRO_5002066455" evidence="1">
    <location>
        <begin position="45"/>
        <end position="217"/>
    </location>
</feature>
<evidence type="ECO:0000313" key="3">
    <source>
        <dbReference type="Proteomes" id="UP000031030"/>
    </source>
</evidence>
<sequence>MTASSQHEFTDAPRGPRIQRRTLLKGAAWSVPILAATVAAPAQAASTVPPTIAWSGTKAVTDFEINETTKSATSQVPVTVPLSFVITNGSAPQSGLIDSLVVTFGAPSGAAAPTDGTAYGLGVFGINGSQLSVYNQPTYGQAGTGFPTTTWTHPAFPLNAGADQAVTTMIEFILVGTSSAGPVTDAVTFPVTVTATIDGVAYADSTTITVPAGALLL</sequence>
<feature type="signal peptide" evidence="1">
    <location>
        <begin position="1"/>
        <end position="44"/>
    </location>
</feature>
<comment type="caution">
    <text evidence="2">The sequence shown here is derived from an EMBL/GenBank/DDBJ whole genome shotgun (WGS) entry which is preliminary data.</text>
</comment>
<accession>A0A0B2A3P2</accession>
<evidence type="ECO:0000313" key="2">
    <source>
        <dbReference type="EMBL" id="KHK96404.1"/>
    </source>
</evidence>
<evidence type="ECO:0000256" key="1">
    <source>
        <dbReference type="SAM" id="SignalP"/>
    </source>
</evidence>
<dbReference type="InterPro" id="IPR006311">
    <property type="entry name" value="TAT_signal"/>
</dbReference>